<reference evidence="1" key="1">
    <citation type="submission" date="2017-12" db="EMBL/GenBank/DDBJ databases">
        <authorList>
            <person name="Barbosa P."/>
            <person name="Usie A."/>
            <person name="Ramos A.M."/>
        </authorList>
    </citation>
    <scope>NUCLEOTIDE SEQUENCE</scope>
    <source>
        <strain evidence="1">HL8</strain>
        <tissue evidence="1">Leaves</tissue>
    </source>
</reference>
<comment type="caution">
    <text evidence="1">The sequence shown here is derived from an EMBL/GenBank/DDBJ whole genome shotgun (WGS) entry which is preliminary data.</text>
</comment>
<dbReference type="AlphaFoldDB" id="A0AAW0M3X5"/>
<reference evidence="1" key="2">
    <citation type="journal article" date="2018" name="Sci. Data">
        <title>The draft genome sequence of cork oak.</title>
        <authorList>
            <person name="Ramos A.M."/>
            <person name="Usie A."/>
            <person name="Barbosa P."/>
            <person name="Barros P.M."/>
            <person name="Capote T."/>
            <person name="Chaves I."/>
            <person name="Simoes F."/>
            <person name="Abreu I."/>
            <person name="Carrasquinho I."/>
            <person name="Faro C."/>
            <person name="Guimaraes J.B."/>
            <person name="Mendonca D."/>
            <person name="Nobrega F."/>
            <person name="Rodrigues L."/>
            <person name="Saibo N.J.M."/>
            <person name="Varela M.C."/>
            <person name="Egas C."/>
            <person name="Matos J."/>
            <person name="Miguel C.M."/>
            <person name="Oliveira M.M."/>
            <person name="Ricardo C.P."/>
            <person name="Goncalves S."/>
        </authorList>
    </citation>
    <scope>NUCLEOTIDE SEQUENCE [LARGE SCALE GENOMIC DNA]</scope>
    <source>
        <strain evidence="1">HL8</strain>
    </source>
</reference>
<organism evidence="1">
    <name type="scientific">Quercus suber</name>
    <name type="common">Cork oak</name>
    <dbReference type="NCBI Taxonomy" id="58331"/>
    <lineage>
        <taxon>Eukaryota</taxon>
        <taxon>Viridiplantae</taxon>
        <taxon>Streptophyta</taxon>
        <taxon>Embryophyta</taxon>
        <taxon>Tracheophyta</taxon>
        <taxon>Spermatophyta</taxon>
        <taxon>Magnoliopsida</taxon>
        <taxon>eudicotyledons</taxon>
        <taxon>Gunneridae</taxon>
        <taxon>Pentapetalae</taxon>
        <taxon>rosids</taxon>
        <taxon>fabids</taxon>
        <taxon>Fagales</taxon>
        <taxon>Fagaceae</taxon>
        <taxon>Quercus</taxon>
    </lineage>
</organism>
<protein>
    <submittedName>
        <fullName evidence="1">Uncharacterized protein</fullName>
    </submittedName>
</protein>
<sequence>MLKRFFINLVASESPIKEQTTTRFNDLVELLDVVAGKPPASCSKKIKTKSSLDGIE</sequence>
<name>A0AAW0M3X5_QUESU</name>
<reference evidence="1" key="3">
    <citation type="submission" date="2023-07" db="EMBL/GenBank/DDBJ databases">
        <title>An improved reference 1 genome and first organelle genomes of Quercus suber.</title>
        <authorList>
            <consortium name="Genosuber Consortium"/>
            <person name="Usie A."/>
            <person name="Serra O."/>
            <person name="Barros P."/>
        </authorList>
    </citation>
    <scope>NUCLEOTIDE SEQUENCE</scope>
    <source>
        <strain evidence="1">HL8</strain>
        <tissue evidence="1">Leaves</tissue>
    </source>
</reference>
<accession>A0AAW0M3X5</accession>
<dbReference type="EMBL" id="PKMF04000021">
    <property type="protein sequence ID" value="KAK7858262.1"/>
    <property type="molecule type" value="Genomic_DNA"/>
</dbReference>
<evidence type="ECO:0000313" key="1">
    <source>
        <dbReference type="EMBL" id="KAK7858262.1"/>
    </source>
</evidence>
<proteinExistence type="predicted"/>
<gene>
    <name evidence="1" type="ORF">CFP56_013800</name>
</gene>